<evidence type="ECO:0000259" key="5">
    <source>
        <dbReference type="PROSITE" id="PS50995"/>
    </source>
</evidence>
<proteinExistence type="predicted"/>
<organism evidence="6 7">
    <name type="scientific">Achromobacter spanius</name>
    <dbReference type="NCBI Taxonomy" id="217203"/>
    <lineage>
        <taxon>Bacteria</taxon>
        <taxon>Pseudomonadati</taxon>
        <taxon>Pseudomonadota</taxon>
        <taxon>Betaproteobacteria</taxon>
        <taxon>Burkholderiales</taxon>
        <taxon>Alcaligenaceae</taxon>
        <taxon>Achromobacter</taxon>
    </lineage>
</organism>
<keyword evidence="7" id="KW-1185">Reference proteome</keyword>
<dbReference type="GO" id="GO:0006950">
    <property type="term" value="P:response to stress"/>
    <property type="evidence" value="ECO:0007669"/>
    <property type="project" value="TreeGrafter"/>
</dbReference>
<evidence type="ECO:0000313" key="7">
    <source>
        <dbReference type="Proteomes" id="UP000239477"/>
    </source>
</evidence>
<feature type="domain" description="HTH marR-type" evidence="5">
    <location>
        <begin position="32"/>
        <end position="166"/>
    </location>
</feature>
<protein>
    <recommendedName>
        <fullName evidence="5">HTH marR-type domain-containing protein</fullName>
    </recommendedName>
</protein>
<accession>A0A2S0IB52</accession>
<dbReference type="PROSITE" id="PS01117">
    <property type="entry name" value="HTH_MARR_1"/>
    <property type="match status" value="1"/>
</dbReference>
<dbReference type="InterPro" id="IPR023187">
    <property type="entry name" value="Tscrpt_reg_MarR-type_CS"/>
</dbReference>
<name>A0A2S0IB52_9BURK</name>
<keyword evidence="3" id="KW-0804">Transcription</keyword>
<dbReference type="SUPFAM" id="SSF46785">
    <property type="entry name" value="Winged helix' DNA-binding domain"/>
    <property type="match status" value="1"/>
</dbReference>
<dbReference type="PROSITE" id="PS50995">
    <property type="entry name" value="HTH_MARR_2"/>
    <property type="match status" value="1"/>
</dbReference>
<dbReference type="Proteomes" id="UP000239477">
    <property type="component" value="Chromosome"/>
</dbReference>
<dbReference type="InterPro" id="IPR039422">
    <property type="entry name" value="MarR/SlyA-like"/>
</dbReference>
<gene>
    <name evidence="6" type="ORF">CLM73_20335</name>
</gene>
<dbReference type="InterPro" id="IPR036390">
    <property type="entry name" value="WH_DNA-bd_sf"/>
</dbReference>
<dbReference type="PANTHER" id="PTHR33164:SF43">
    <property type="entry name" value="HTH-TYPE TRANSCRIPTIONAL REPRESSOR YETL"/>
    <property type="match status" value="1"/>
</dbReference>
<evidence type="ECO:0000256" key="2">
    <source>
        <dbReference type="ARBA" id="ARBA00023125"/>
    </source>
</evidence>
<keyword evidence="1" id="KW-0805">Transcription regulation</keyword>
<evidence type="ECO:0000256" key="4">
    <source>
        <dbReference type="SAM" id="MobiDB-lite"/>
    </source>
</evidence>
<evidence type="ECO:0000256" key="3">
    <source>
        <dbReference type="ARBA" id="ARBA00023163"/>
    </source>
</evidence>
<dbReference type="EMBL" id="CP023270">
    <property type="protein sequence ID" value="AVJ29269.1"/>
    <property type="molecule type" value="Genomic_DNA"/>
</dbReference>
<reference evidence="6 7" key="1">
    <citation type="submission" date="2017-09" db="EMBL/GenBank/DDBJ databases">
        <title>Genomic, metabolic, and phenotypic characteristics of bacterial isolates from the natural microbiome of the model nematode Caenorhabditis elegans.</title>
        <authorList>
            <person name="Zimmermann J."/>
            <person name="Obeng N."/>
            <person name="Yang W."/>
            <person name="Obeng O."/>
            <person name="Kissoyan K."/>
            <person name="Pees B."/>
            <person name="Dirksen P."/>
            <person name="Hoppner M."/>
            <person name="Franke A."/>
            <person name="Rosenstiel P."/>
            <person name="Leippe M."/>
            <person name="Dierking K."/>
            <person name="Kaleta C."/>
            <person name="Schulenburg H."/>
        </authorList>
    </citation>
    <scope>NUCLEOTIDE SEQUENCE [LARGE SCALE GENOMIC DNA]</scope>
    <source>
        <strain evidence="6 7">MYb73</strain>
    </source>
</reference>
<evidence type="ECO:0000313" key="6">
    <source>
        <dbReference type="EMBL" id="AVJ29269.1"/>
    </source>
</evidence>
<dbReference type="InterPro" id="IPR036388">
    <property type="entry name" value="WH-like_DNA-bd_sf"/>
</dbReference>
<dbReference type="GO" id="GO:0003700">
    <property type="term" value="F:DNA-binding transcription factor activity"/>
    <property type="evidence" value="ECO:0007669"/>
    <property type="project" value="InterPro"/>
</dbReference>
<dbReference type="PANTHER" id="PTHR33164">
    <property type="entry name" value="TRANSCRIPTIONAL REGULATOR, MARR FAMILY"/>
    <property type="match status" value="1"/>
</dbReference>
<dbReference type="Gene3D" id="1.10.10.10">
    <property type="entry name" value="Winged helix-like DNA-binding domain superfamily/Winged helix DNA-binding domain"/>
    <property type="match status" value="1"/>
</dbReference>
<feature type="region of interest" description="Disordered" evidence="4">
    <location>
        <begin position="1"/>
        <end position="27"/>
    </location>
</feature>
<evidence type="ECO:0000256" key="1">
    <source>
        <dbReference type="ARBA" id="ARBA00023015"/>
    </source>
</evidence>
<dbReference type="Pfam" id="PF01047">
    <property type="entry name" value="MarR"/>
    <property type="match status" value="1"/>
</dbReference>
<keyword evidence="2" id="KW-0238">DNA-binding</keyword>
<dbReference type="SMART" id="SM00347">
    <property type="entry name" value="HTH_MARR"/>
    <property type="match status" value="1"/>
</dbReference>
<sequence>MANNDIARKTLPASGQKRKPASKKDVDSHRPEVLITYRVSVLAQTLSRLVDASVRANLDLTSRQWRVLVVLSRLGGSSASGAIARMASFDHSQVSRVTMELAEKGLLTMSNDPEDRRKQILTLTPDGIEQLRLGLPHSLERETRLRGRLTEDEYASFMKVLGVLEDEANTLLEEIKRND</sequence>
<dbReference type="GO" id="GO:0003677">
    <property type="term" value="F:DNA binding"/>
    <property type="evidence" value="ECO:0007669"/>
    <property type="project" value="UniProtKB-KW"/>
</dbReference>
<dbReference type="InterPro" id="IPR000835">
    <property type="entry name" value="HTH_MarR-typ"/>
</dbReference>
<dbReference type="AlphaFoldDB" id="A0A2S0IB52"/>